<dbReference type="InterPro" id="IPR011324">
    <property type="entry name" value="Cytotoxic_necrot_fac-like_cat"/>
</dbReference>
<comment type="similarity">
    <text evidence="2 10">Belongs to the purine nucleoside phosphorylase YfiH/LACC1 family.</text>
</comment>
<dbReference type="InterPro" id="IPR003730">
    <property type="entry name" value="Cu_polyphenol_OxRdtase"/>
</dbReference>
<dbReference type="AlphaFoldDB" id="A0A6I4T4X7"/>
<comment type="catalytic activity">
    <reaction evidence="1">
        <text>inosine + phosphate = alpha-D-ribose 1-phosphate + hypoxanthine</text>
        <dbReference type="Rhea" id="RHEA:27646"/>
        <dbReference type="ChEBI" id="CHEBI:17368"/>
        <dbReference type="ChEBI" id="CHEBI:17596"/>
        <dbReference type="ChEBI" id="CHEBI:43474"/>
        <dbReference type="ChEBI" id="CHEBI:57720"/>
        <dbReference type="EC" id="2.4.2.1"/>
    </reaction>
    <physiologicalReaction direction="left-to-right" evidence="1">
        <dbReference type="Rhea" id="RHEA:27647"/>
    </physiologicalReaction>
</comment>
<dbReference type="PANTHER" id="PTHR30616">
    <property type="entry name" value="UNCHARACTERIZED PROTEIN YFIH"/>
    <property type="match status" value="1"/>
</dbReference>
<organism evidence="11 12">
    <name type="scientific">Altericroceibacterium endophyticum</name>
    <dbReference type="NCBI Taxonomy" id="1808508"/>
    <lineage>
        <taxon>Bacteria</taxon>
        <taxon>Pseudomonadati</taxon>
        <taxon>Pseudomonadota</taxon>
        <taxon>Alphaproteobacteria</taxon>
        <taxon>Sphingomonadales</taxon>
        <taxon>Erythrobacteraceae</taxon>
        <taxon>Altericroceibacterium</taxon>
    </lineage>
</organism>
<dbReference type="InterPro" id="IPR038371">
    <property type="entry name" value="Cu_polyphenol_OxRdtase_sf"/>
</dbReference>
<protein>
    <recommendedName>
        <fullName evidence="10">Purine nucleoside phosphorylase</fullName>
    </recommendedName>
</protein>
<comment type="catalytic activity">
    <reaction evidence="8">
        <text>adenosine + phosphate = alpha-D-ribose 1-phosphate + adenine</text>
        <dbReference type="Rhea" id="RHEA:27642"/>
        <dbReference type="ChEBI" id="CHEBI:16335"/>
        <dbReference type="ChEBI" id="CHEBI:16708"/>
        <dbReference type="ChEBI" id="CHEBI:43474"/>
        <dbReference type="ChEBI" id="CHEBI:57720"/>
        <dbReference type="EC" id="2.4.2.1"/>
    </reaction>
    <physiologicalReaction direction="left-to-right" evidence="8">
        <dbReference type="Rhea" id="RHEA:27643"/>
    </physiologicalReaction>
</comment>
<evidence type="ECO:0000256" key="10">
    <source>
        <dbReference type="RuleBase" id="RU361274"/>
    </source>
</evidence>
<dbReference type="OrthoDB" id="4279at2"/>
<evidence type="ECO:0000256" key="2">
    <source>
        <dbReference type="ARBA" id="ARBA00007353"/>
    </source>
</evidence>
<dbReference type="Gene3D" id="3.60.140.10">
    <property type="entry name" value="CNF1/YfiH-like putative cysteine hydrolases"/>
    <property type="match status" value="1"/>
</dbReference>
<comment type="caution">
    <text evidence="11">The sequence shown here is derived from an EMBL/GenBank/DDBJ whole genome shotgun (WGS) entry which is preliminary data.</text>
</comment>
<evidence type="ECO:0000256" key="5">
    <source>
        <dbReference type="ARBA" id="ARBA00022801"/>
    </source>
</evidence>
<dbReference type="PANTHER" id="PTHR30616:SF2">
    <property type="entry name" value="PURINE NUCLEOSIDE PHOSPHORYLASE LACC1"/>
    <property type="match status" value="1"/>
</dbReference>
<dbReference type="NCBIfam" id="TIGR00726">
    <property type="entry name" value="peptidoglycan editing factor PgeF"/>
    <property type="match status" value="1"/>
</dbReference>
<comment type="catalytic activity">
    <reaction evidence="9">
        <text>S-methyl-5'-thioadenosine + phosphate = 5-(methylsulfanyl)-alpha-D-ribose 1-phosphate + adenine</text>
        <dbReference type="Rhea" id="RHEA:11852"/>
        <dbReference type="ChEBI" id="CHEBI:16708"/>
        <dbReference type="ChEBI" id="CHEBI:17509"/>
        <dbReference type="ChEBI" id="CHEBI:43474"/>
        <dbReference type="ChEBI" id="CHEBI:58533"/>
        <dbReference type="EC" id="2.4.2.28"/>
    </reaction>
    <physiologicalReaction direction="left-to-right" evidence="9">
        <dbReference type="Rhea" id="RHEA:11853"/>
    </physiologicalReaction>
</comment>
<dbReference type="RefSeq" id="WP_160736173.1">
    <property type="nucleotide sequence ID" value="NZ_WTYT01000003.1"/>
</dbReference>
<keyword evidence="12" id="KW-1185">Reference proteome</keyword>
<dbReference type="EMBL" id="WTYT01000003">
    <property type="protein sequence ID" value="MXO65738.1"/>
    <property type="molecule type" value="Genomic_DNA"/>
</dbReference>
<evidence type="ECO:0000256" key="8">
    <source>
        <dbReference type="ARBA" id="ARBA00048968"/>
    </source>
</evidence>
<proteinExistence type="inferred from homology"/>
<sequence length="253" mass="27090">MAEPVEVIRASALAGVPHGFLGRRGGVSGGVTAGLNVGLGSADDPDAVAENRRLAVDAVQPGAQLACLYQIHSSNVVTVRECWDEADRPRGDGMVTDRPGIVLGILTADCAPVLFADSQHGIVGAAHAGWRGAHGGVIEATIAAMEALGARRENIAAAIGPCIAQESYEVGEDFRREFSEEDGRFFTAGRAGHWQFALEDYVAARLQRAEIARIEPLGLDTYSNERRFFSYRRSTHLGQDTYGREFSLIGLPQ</sequence>
<comment type="catalytic activity">
    <reaction evidence="7">
        <text>adenosine + H2O + H(+) = inosine + NH4(+)</text>
        <dbReference type="Rhea" id="RHEA:24408"/>
        <dbReference type="ChEBI" id="CHEBI:15377"/>
        <dbReference type="ChEBI" id="CHEBI:15378"/>
        <dbReference type="ChEBI" id="CHEBI:16335"/>
        <dbReference type="ChEBI" id="CHEBI:17596"/>
        <dbReference type="ChEBI" id="CHEBI:28938"/>
        <dbReference type="EC" id="3.5.4.4"/>
    </reaction>
    <physiologicalReaction direction="left-to-right" evidence="7">
        <dbReference type="Rhea" id="RHEA:24409"/>
    </physiologicalReaction>
</comment>
<name>A0A6I4T4X7_9SPHN</name>
<dbReference type="GO" id="GO:0005507">
    <property type="term" value="F:copper ion binding"/>
    <property type="evidence" value="ECO:0007669"/>
    <property type="project" value="TreeGrafter"/>
</dbReference>
<keyword evidence="6" id="KW-0862">Zinc</keyword>
<accession>A0A6I4T4X7</accession>
<dbReference type="SUPFAM" id="SSF64438">
    <property type="entry name" value="CNF1/YfiH-like putative cysteine hydrolases"/>
    <property type="match status" value="1"/>
</dbReference>
<evidence type="ECO:0000256" key="7">
    <source>
        <dbReference type="ARBA" id="ARBA00047989"/>
    </source>
</evidence>
<dbReference type="GO" id="GO:0017061">
    <property type="term" value="F:S-methyl-5-thioadenosine phosphorylase activity"/>
    <property type="evidence" value="ECO:0007669"/>
    <property type="project" value="UniProtKB-EC"/>
</dbReference>
<evidence type="ECO:0000256" key="3">
    <source>
        <dbReference type="ARBA" id="ARBA00022679"/>
    </source>
</evidence>
<evidence type="ECO:0000313" key="12">
    <source>
        <dbReference type="Proteomes" id="UP000438476"/>
    </source>
</evidence>
<evidence type="ECO:0000313" key="11">
    <source>
        <dbReference type="EMBL" id="MXO65738.1"/>
    </source>
</evidence>
<keyword evidence="5" id="KW-0378">Hydrolase</keyword>
<dbReference type="GO" id="GO:0016787">
    <property type="term" value="F:hydrolase activity"/>
    <property type="evidence" value="ECO:0007669"/>
    <property type="project" value="UniProtKB-KW"/>
</dbReference>
<gene>
    <name evidence="11" type="primary">pgeF</name>
    <name evidence="11" type="ORF">GRI91_08225</name>
</gene>
<dbReference type="Proteomes" id="UP000438476">
    <property type="component" value="Unassembled WGS sequence"/>
</dbReference>
<keyword evidence="4" id="KW-0479">Metal-binding</keyword>
<keyword evidence="3" id="KW-0808">Transferase</keyword>
<evidence type="ECO:0000256" key="1">
    <source>
        <dbReference type="ARBA" id="ARBA00000553"/>
    </source>
</evidence>
<dbReference type="Pfam" id="PF02578">
    <property type="entry name" value="Cu-oxidase_4"/>
    <property type="match status" value="1"/>
</dbReference>
<dbReference type="CDD" id="cd16833">
    <property type="entry name" value="YfiH"/>
    <property type="match status" value="1"/>
</dbReference>
<evidence type="ECO:0000256" key="9">
    <source>
        <dbReference type="ARBA" id="ARBA00049893"/>
    </source>
</evidence>
<evidence type="ECO:0000256" key="4">
    <source>
        <dbReference type="ARBA" id="ARBA00022723"/>
    </source>
</evidence>
<reference evidence="11 12" key="1">
    <citation type="submission" date="2019-12" db="EMBL/GenBank/DDBJ databases">
        <title>Genomic-based taxomic classification of the family Erythrobacteraceae.</title>
        <authorList>
            <person name="Xu L."/>
        </authorList>
    </citation>
    <scope>NUCLEOTIDE SEQUENCE [LARGE SCALE GENOMIC DNA]</scope>
    <source>
        <strain evidence="11 12">LMG 29518</strain>
    </source>
</reference>
<evidence type="ECO:0000256" key="6">
    <source>
        <dbReference type="ARBA" id="ARBA00022833"/>
    </source>
</evidence>